<dbReference type="EMBL" id="CM000763">
    <property type="protein sequence ID" value="OQU85943.1"/>
    <property type="molecule type" value="Genomic_DNA"/>
</dbReference>
<accession>A0A1Z5RQ95</accession>
<dbReference type="Gramene" id="OQU85943">
    <property type="protein sequence ID" value="OQU85943"/>
    <property type="gene ID" value="SORBI_3004G343733"/>
</dbReference>
<evidence type="ECO:0000313" key="2">
    <source>
        <dbReference type="EMBL" id="OQU85943.1"/>
    </source>
</evidence>
<feature type="region of interest" description="Disordered" evidence="1">
    <location>
        <begin position="1"/>
        <end position="62"/>
    </location>
</feature>
<organism evidence="2 3">
    <name type="scientific">Sorghum bicolor</name>
    <name type="common">Sorghum</name>
    <name type="synonym">Sorghum vulgare</name>
    <dbReference type="NCBI Taxonomy" id="4558"/>
    <lineage>
        <taxon>Eukaryota</taxon>
        <taxon>Viridiplantae</taxon>
        <taxon>Streptophyta</taxon>
        <taxon>Embryophyta</taxon>
        <taxon>Tracheophyta</taxon>
        <taxon>Spermatophyta</taxon>
        <taxon>Magnoliopsida</taxon>
        <taxon>Liliopsida</taxon>
        <taxon>Poales</taxon>
        <taxon>Poaceae</taxon>
        <taxon>PACMAD clade</taxon>
        <taxon>Panicoideae</taxon>
        <taxon>Andropogonodae</taxon>
        <taxon>Andropogoneae</taxon>
        <taxon>Sorghinae</taxon>
        <taxon>Sorghum</taxon>
    </lineage>
</organism>
<feature type="compositionally biased region" description="Basic and acidic residues" evidence="1">
    <location>
        <begin position="37"/>
        <end position="55"/>
    </location>
</feature>
<name>A0A1Z5RQ95_SORBI</name>
<dbReference type="InParanoid" id="A0A1Z5RQ95"/>
<dbReference type="Proteomes" id="UP000000768">
    <property type="component" value="Chromosome 4"/>
</dbReference>
<protein>
    <submittedName>
        <fullName evidence="2">Uncharacterized protein</fullName>
    </submittedName>
</protein>
<dbReference type="AlphaFoldDB" id="A0A1Z5RQ95"/>
<keyword evidence="3" id="KW-1185">Reference proteome</keyword>
<reference evidence="2 3" key="1">
    <citation type="journal article" date="2009" name="Nature">
        <title>The Sorghum bicolor genome and the diversification of grasses.</title>
        <authorList>
            <person name="Paterson A.H."/>
            <person name="Bowers J.E."/>
            <person name="Bruggmann R."/>
            <person name="Dubchak I."/>
            <person name="Grimwood J."/>
            <person name="Gundlach H."/>
            <person name="Haberer G."/>
            <person name="Hellsten U."/>
            <person name="Mitros T."/>
            <person name="Poliakov A."/>
            <person name="Schmutz J."/>
            <person name="Spannagl M."/>
            <person name="Tang H."/>
            <person name="Wang X."/>
            <person name="Wicker T."/>
            <person name="Bharti A.K."/>
            <person name="Chapman J."/>
            <person name="Feltus F.A."/>
            <person name="Gowik U."/>
            <person name="Grigoriev I.V."/>
            <person name="Lyons E."/>
            <person name="Maher C.A."/>
            <person name="Martis M."/>
            <person name="Narechania A."/>
            <person name="Otillar R.P."/>
            <person name="Penning B.W."/>
            <person name="Salamov A.A."/>
            <person name="Wang Y."/>
            <person name="Zhang L."/>
            <person name="Carpita N.C."/>
            <person name="Freeling M."/>
            <person name="Gingle A.R."/>
            <person name="Hash C.T."/>
            <person name="Keller B."/>
            <person name="Klein P."/>
            <person name="Kresovich S."/>
            <person name="McCann M.C."/>
            <person name="Ming R."/>
            <person name="Peterson D.G."/>
            <person name="Mehboob-ur-Rahman"/>
            <person name="Ware D."/>
            <person name="Westhoff P."/>
            <person name="Mayer K.F."/>
            <person name="Messing J."/>
            <person name="Rokhsar D.S."/>
        </authorList>
    </citation>
    <scope>NUCLEOTIDE SEQUENCE [LARGE SCALE GENOMIC DNA]</scope>
    <source>
        <strain evidence="3">cv. BTx623</strain>
    </source>
</reference>
<feature type="compositionally biased region" description="Basic residues" evidence="1">
    <location>
        <begin position="1"/>
        <end position="17"/>
    </location>
</feature>
<evidence type="ECO:0000256" key="1">
    <source>
        <dbReference type="SAM" id="MobiDB-lite"/>
    </source>
</evidence>
<proteinExistence type="predicted"/>
<evidence type="ECO:0000313" key="3">
    <source>
        <dbReference type="Proteomes" id="UP000000768"/>
    </source>
</evidence>
<reference evidence="3" key="2">
    <citation type="journal article" date="2018" name="Plant J.">
        <title>The Sorghum bicolor reference genome: improved assembly, gene annotations, a transcriptome atlas, and signatures of genome organization.</title>
        <authorList>
            <person name="McCormick R.F."/>
            <person name="Truong S.K."/>
            <person name="Sreedasyam A."/>
            <person name="Jenkins J."/>
            <person name="Shu S."/>
            <person name="Sims D."/>
            <person name="Kennedy M."/>
            <person name="Amirebrahimi M."/>
            <person name="Weers B.D."/>
            <person name="McKinley B."/>
            <person name="Mattison A."/>
            <person name="Morishige D.T."/>
            <person name="Grimwood J."/>
            <person name="Schmutz J."/>
            <person name="Mullet J.E."/>
        </authorList>
    </citation>
    <scope>NUCLEOTIDE SEQUENCE [LARGE SCALE GENOMIC DNA]</scope>
    <source>
        <strain evidence="3">cv. BTx623</strain>
    </source>
</reference>
<sequence>MSPRCNLKKKIPTKKKKATEFRAAHQKCSSSSNARARAPDGREAAGRTPEQEQPRGRQGKRTKLLHQQIQGLITLHLYALALLC</sequence>
<gene>
    <name evidence="2" type="ORF">SORBI_3004G343733</name>
</gene>